<dbReference type="AlphaFoldDB" id="F0BED1"/>
<dbReference type="Pfam" id="PF13561">
    <property type="entry name" value="adh_short_C2"/>
    <property type="match status" value="1"/>
</dbReference>
<reference evidence="3 4" key="1">
    <citation type="journal article" date="2011" name="BMC Genomics">
        <title>Comparative genomics reveals diversity among xanthomonads infecting tomato and pepper.</title>
        <authorList>
            <person name="Potnis N."/>
            <person name="Krasileva K."/>
            <person name="Chow V."/>
            <person name="Almeida N.F."/>
            <person name="Patil P.B."/>
            <person name="Ryan R.P."/>
            <person name="Sharlach M."/>
            <person name="Behlau F."/>
            <person name="Dow J.M."/>
            <person name="Momol M.T."/>
            <person name="White F.F."/>
            <person name="Preston J.F."/>
            <person name="Vinatzer B.A."/>
            <person name="Koebnik R."/>
            <person name="Setubal J.C."/>
            <person name="Norman D.J."/>
            <person name="Staskawicz B.J."/>
            <person name="Jones J.B."/>
        </authorList>
    </citation>
    <scope>NUCLEOTIDE SEQUENCE [LARGE SCALE GENOMIC DNA]</scope>
    <source>
        <strain evidence="3 4">ATCC 35937</strain>
    </source>
</reference>
<dbReference type="InterPro" id="IPR020904">
    <property type="entry name" value="Sc_DH/Rdtase_CS"/>
</dbReference>
<protein>
    <recommendedName>
        <fullName evidence="5">Short-chain alcohol dehydrogenase like protein</fullName>
    </recommendedName>
</protein>
<dbReference type="Gene3D" id="3.40.50.720">
    <property type="entry name" value="NAD(P)-binding Rossmann-like Domain"/>
    <property type="match status" value="1"/>
</dbReference>
<dbReference type="PRINTS" id="PR00081">
    <property type="entry name" value="GDHRDH"/>
</dbReference>
<comment type="caution">
    <text evidence="3">The sequence shown here is derived from an EMBL/GenBank/DDBJ whole genome shotgun (WGS) entry which is preliminary data.</text>
</comment>
<dbReference type="InterPro" id="IPR002347">
    <property type="entry name" value="SDR_fam"/>
</dbReference>
<evidence type="ECO:0008006" key="5">
    <source>
        <dbReference type="Google" id="ProtNLM"/>
    </source>
</evidence>
<dbReference type="SUPFAM" id="SSF51735">
    <property type="entry name" value="NAD(P)-binding Rossmann-fold domains"/>
    <property type="match status" value="1"/>
</dbReference>
<evidence type="ECO:0000256" key="2">
    <source>
        <dbReference type="ARBA" id="ARBA00023002"/>
    </source>
</evidence>
<sequence>MHTDLPMRTTMSAPSCSIIGVSEMSSAMSLSAHREQRVLIAGGSRGIGLAIAEAFVRSGAQVSICARNADGLAQAAQTLAAHGAPVHTLPCDLADATQIETYVQAAAQALGGLDVVINNASGYGHGNDDASWQAGLDVDLMAAVRCNRAALPHLRTSEAAVILNISSINAQRPTPRAIAYSTAKAALNYYTTTLAAELARERIRVNAIAPGSIEFPDGLWDRRRSNAPELYARIRDSIPFGGFGQVQDIADAALFLASPQARWITGQVLAVDGGQSLGV</sequence>
<dbReference type="PRINTS" id="PR00080">
    <property type="entry name" value="SDRFAMILY"/>
</dbReference>
<organism evidence="3 4">
    <name type="scientific">Xanthomonas vesicatoria ATCC 35937</name>
    <dbReference type="NCBI Taxonomy" id="925775"/>
    <lineage>
        <taxon>Bacteria</taxon>
        <taxon>Pseudomonadati</taxon>
        <taxon>Pseudomonadota</taxon>
        <taxon>Gammaproteobacteria</taxon>
        <taxon>Lysobacterales</taxon>
        <taxon>Lysobacteraceae</taxon>
        <taxon>Xanthomonas</taxon>
    </lineage>
</organism>
<dbReference type="PANTHER" id="PTHR43639:SF1">
    <property type="entry name" value="SHORT-CHAIN DEHYDROGENASE_REDUCTASE FAMILY PROTEIN"/>
    <property type="match status" value="1"/>
</dbReference>
<keyword evidence="2" id="KW-0560">Oxidoreductase</keyword>
<accession>F0BED1</accession>
<dbReference type="FunFam" id="3.40.50.720:FF:000084">
    <property type="entry name" value="Short-chain dehydrogenase reductase"/>
    <property type="match status" value="1"/>
</dbReference>
<dbReference type="EMBL" id="AEQV01000083">
    <property type="protein sequence ID" value="EGD09165.1"/>
    <property type="molecule type" value="Genomic_DNA"/>
</dbReference>
<name>F0BED1_9XANT</name>
<gene>
    <name evidence="3" type="ORF">XVE_2558</name>
</gene>
<dbReference type="PROSITE" id="PS00061">
    <property type="entry name" value="ADH_SHORT"/>
    <property type="match status" value="1"/>
</dbReference>
<dbReference type="eggNOG" id="COG1028">
    <property type="taxonomic scope" value="Bacteria"/>
</dbReference>
<evidence type="ECO:0000313" key="3">
    <source>
        <dbReference type="EMBL" id="EGD09165.1"/>
    </source>
</evidence>
<dbReference type="CDD" id="cd05233">
    <property type="entry name" value="SDR_c"/>
    <property type="match status" value="1"/>
</dbReference>
<dbReference type="Proteomes" id="UP000003299">
    <property type="component" value="Unassembled WGS sequence"/>
</dbReference>
<dbReference type="InterPro" id="IPR036291">
    <property type="entry name" value="NAD(P)-bd_dom_sf"/>
</dbReference>
<dbReference type="GO" id="GO:0016491">
    <property type="term" value="F:oxidoreductase activity"/>
    <property type="evidence" value="ECO:0007669"/>
    <property type="project" value="UniProtKB-KW"/>
</dbReference>
<evidence type="ECO:0000313" key="4">
    <source>
        <dbReference type="Proteomes" id="UP000003299"/>
    </source>
</evidence>
<proteinExistence type="inferred from homology"/>
<evidence type="ECO:0000256" key="1">
    <source>
        <dbReference type="ARBA" id="ARBA00006484"/>
    </source>
</evidence>
<dbReference type="PANTHER" id="PTHR43639">
    <property type="entry name" value="OXIDOREDUCTASE, SHORT-CHAIN DEHYDROGENASE/REDUCTASE FAMILY (AFU_ORTHOLOGUE AFUA_5G02870)"/>
    <property type="match status" value="1"/>
</dbReference>
<comment type="similarity">
    <text evidence="1">Belongs to the short-chain dehydrogenases/reductases (SDR) family.</text>
</comment>